<evidence type="ECO:0000313" key="1">
    <source>
        <dbReference type="EMBL" id="WFU61222.1"/>
    </source>
</evidence>
<dbReference type="Proteomes" id="UP001221546">
    <property type="component" value="Chromosome"/>
</dbReference>
<gene>
    <name evidence="1" type="ORF">QA636_27330</name>
</gene>
<protein>
    <recommendedName>
        <fullName evidence="3">Secreted protein</fullName>
    </recommendedName>
</protein>
<keyword evidence="2" id="KW-1185">Reference proteome</keyword>
<proteinExistence type="predicted"/>
<reference evidence="1 2" key="1">
    <citation type="submission" date="2023-04" db="EMBL/GenBank/DDBJ databases">
        <title>Australian commercial rhizobial inoculants.</title>
        <authorList>
            <person name="Kohlmeier M.G."/>
            <person name="O'Hara G.W."/>
            <person name="Colombi E."/>
            <person name="Ramsay J.P."/>
            <person name="Terpolilli J."/>
        </authorList>
    </citation>
    <scope>NUCLEOTIDE SEQUENCE [LARGE SCALE GENOMIC DNA]</scope>
    <source>
        <strain evidence="1 2">CB627</strain>
    </source>
</reference>
<organism evidence="1 2">
    <name type="scientific">Bradyrhizobium brasilense</name>
    <dbReference type="NCBI Taxonomy" id="1419277"/>
    <lineage>
        <taxon>Bacteria</taxon>
        <taxon>Pseudomonadati</taxon>
        <taxon>Pseudomonadota</taxon>
        <taxon>Alphaproteobacteria</taxon>
        <taxon>Hyphomicrobiales</taxon>
        <taxon>Nitrobacteraceae</taxon>
        <taxon>Bradyrhizobium</taxon>
    </lineage>
</organism>
<sequence length="143" mass="15175">MGFRSAGSIAALVSVTLLVQLCSGARGYAQQSTGQLLISSGFSPVAATTPELLNRLMLFPSNQFQLRQRSGRSYYVYADPSGCTCAYVGSVAAMDKYRASYGALPATTLSAGGFTNPEENLINSMENDDASAQFNDDVFGPDF</sequence>
<dbReference type="EMBL" id="CP121646">
    <property type="protein sequence ID" value="WFU61222.1"/>
    <property type="molecule type" value="Genomic_DNA"/>
</dbReference>
<dbReference type="RefSeq" id="WP_141340141.1">
    <property type="nucleotide sequence ID" value="NZ_CP121646.1"/>
</dbReference>
<evidence type="ECO:0008006" key="3">
    <source>
        <dbReference type="Google" id="ProtNLM"/>
    </source>
</evidence>
<accession>A0ABY8J6P4</accession>
<evidence type="ECO:0000313" key="2">
    <source>
        <dbReference type="Proteomes" id="UP001221546"/>
    </source>
</evidence>
<name>A0ABY8J6P4_9BRAD</name>